<gene>
    <name evidence="5 7" type="primary">scpB</name>
    <name evidence="7" type="ORF">GX523_05670</name>
</gene>
<proteinExistence type="inferred from homology"/>
<keyword evidence="3 5" id="KW-0159">Chromosome partition</keyword>
<feature type="region of interest" description="Disordered" evidence="6">
    <location>
        <begin position="188"/>
        <end position="208"/>
    </location>
</feature>
<dbReference type="GO" id="GO:0005737">
    <property type="term" value="C:cytoplasm"/>
    <property type="evidence" value="ECO:0007669"/>
    <property type="project" value="UniProtKB-SubCell"/>
</dbReference>
<feature type="compositionally biased region" description="Basic and acidic residues" evidence="6">
    <location>
        <begin position="199"/>
        <end position="208"/>
    </location>
</feature>
<dbReference type="PIRSF" id="PIRSF019345">
    <property type="entry name" value="ScpB"/>
    <property type="match status" value="1"/>
</dbReference>
<dbReference type="Proteomes" id="UP000553059">
    <property type="component" value="Unassembled WGS sequence"/>
</dbReference>
<keyword evidence="4 5" id="KW-0131">Cell cycle</keyword>
<dbReference type="SUPFAM" id="SSF46785">
    <property type="entry name" value="Winged helix' DNA-binding domain"/>
    <property type="match status" value="2"/>
</dbReference>
<reference evidence="7 8" key="1">
    <citation type="journal article" date="2020" name="Biotechnol. Biofuels">
        <title>New insights from the biogas microbiome by comprehensive genome-resolved metagenomics of nearly 1600 species originating from multiple anaerobic digesters.</title>
        <authorList>
            <person name="Campanaro S."/>
            <person name="Treu L."/>
            <person name="Rodriguez-R L.M."/>
            <person name="Kovalovszki A."/>
            <person name="Ziels R.M."/>
            <person name="Maus I."/>
            <person name="Zhu X."/>
            <person name="Kougias P.G."/>
            <person name="Basile A."/>
            <person name="Luo G."/>
            <person name="Schluter A."/>
            <person name="Konstantinidis K.T."/>
            <person name="Angelidaki I."/>
        </authorList>
    </citation>
    <scope>NUCLEOTIDE SEQUENCE [LARGE SCALE GENOMIC DNA]</scope>
    <source>
        <strain evidence="7">AS05jafATM_4</strain>
    </source>
</reference>
<dbReference type="GO" id="GO:0051304">
    <property type="term" value="P:chromosome separation"/>
    <property type="evidence" value="ECO:0007669"/>
    <property type="project" value="InterPro"/>
</dbReference>
<dbReference type="PANTHER" id="PTHR34298:SF2">
    <property type="entry name" value="SEGREGATION AND CONDENSATION PROTEIN B"/>
    <property type="match status" value="1"/>
</dbReference>
<dbReference type="Gene3D" id="1.10.10.10">
    <property type="entry name" value="Winged helix-like DNA-binding domain superfamily/Winged helix DNA-binding domain"/>
    <property type="match status" value="2"/>
</dbReference>
<evidence type="ECO:0000256" key="3">
    <source>
        <dbReference type="ARBA" id="ARBA00022829"/>
    </source>
</evidence>
<dbReference type="EMBL" id="DUTF01000128">
    <property type="protein sequence ID" value="HHY26231.1"/>
    <property type="molecule type" value="Genomic_DNA"/>
</dbReference>
<dbReference type="GO" id="GO:0006260">
    <property type="term" value="P:DNA replication"/>
    <property type="evidence" value="ECO:0007669"/>
    <property type="project" value="UniProtKB-UniRule"/>
</dbReference>
<evidence type="ECO:0000313" key="7">
    <source>
        <dbReference type="EMBL" id="HHY26231.1"/>
    </source>
</evidence>
<name>A0A7C6Z3E5_9FIRM</name>
<comment type="function">
    <text evidence="5">Participates in chromosomal partition during cell division. May act via the formation of a condensin-like complex containing Smc and ScpA that pull DNA away from mid-cell into both cell halves.</text>
</comment>
<comment type="subcellular location">
    <subcellularLocation>
        <location evidence="5">Cytoplasm</location>
    </subcellularLocation>
    <text evidence="5">Associated with two foci at the outer edges of the nucleoid region in young cells, and at four foci within both cell halves in older cells.</text>
</comment>
<evidence type="ECO:0000256" key="5">
    <source>
        <dbReference type="HAMAP-Rule" id="MF_01804"/>
    </source>
</evidence>
<evidence type="ECO:0000256" key="4">
    <source>
        <dbReference type="ARBA" id="ARBA00023306"/>
    </source>
</evidence>
<evidence type="ECO:0000256" key="1">
    <source>
        <dbReference type="ARBA" id="ARBA00022490"/>
    </source>
</evidence>
<dbReference type="PANTHER" id="PTHR34298">
    <property type="entry name" value="SEGREGATION AND CONDENSATION PROTEIN B"/>
    <property type="match status" value="1"/>
</dbReference>
<keyword evidence="1 5" id="KW-0963">Cytoplasm</keyword>
<keyword evidence="2 5" id="KW-0132">Cell division</keyword>
<accession>A0A7C6Z3E5</accession>
<evidence type="ECO:0000313" key="8">
    <source>
        <dbReference type="Proteomes" id="UP000553059"/>
    </source>
</evidence>
<dbReference type="AlphaFoldDB" id="A0A7C6Z3E5"/>
<dbReference type="GO" id="GO:0051301">
    <property type="term" value="P:cell division"/>
    <property type="evidence" value="ECO:0007669"/>
    <property type="project" value="UniProtKB-KW"/>
</dbReference>
<dbReference type="Pfam" id="PF04079">
    <property type="entry name" value="SMC_ScpB"/>
    <property type="match status" value="1"/>
</dbReference>
<comment type="similarity">
    <text evidence="5">Belongs to the ScpB family.</text>
</comment>
<dbReference type="HAMAP" id="MF_01804">
    <property type="entry name" value="ScpB"/>
    <property type="match status" value="1"/>
</dbReference>
<sequence length="208" mass="23054">MLFRDREIAGVEALLFVADKPLTKEGLAEILQLSIEDIAEILYDLKERYAAPTSGVTLIEVNEGYKLGTKPEMSAYIETLYHQPSQGLSGAALEVLAIIAYKQPVTRGEVDFIRGVQSDRALGTLVEKGLVKDVGRKEGPGRPILYGTTEQFLIHFGLKSLEELPDLNFESMQEAAPAEELAELLWEKSSEELPMETAEPLKENENCD</sequence>
<evidence type="ECO:0000256" key="2">
    <source>
        <dbReference type="ARBA" id="ARBA00022618"/>
    </source>
</evidence>
<dbReference type="InterPro" id="IPR005234">
    <property type="entry name" value="ScpB_csome_segregation"/>
</dbReference>
<dbReference type="NCBIfam" id="TIGR00281">
    <property type="entry name" value="SMC-Scp complex subunit ScpB"/>
    <property type="match status" value="1"/>
</dbReference>
<dbReference type="InterPro" id="IPR036390">
    <property type="entry name" value="WH_DNA-bd_sf"/>
</dbReference>
<evidence type="ECO:0000256" key="6">
    <source>
        <dbReference type="SAM" id="MobiDB-lite"/>
    </source>
</evidence>
<comment type="subunit">
    <text evidence="5">Homodimer. Homodimerization may be required to stabilize the binding of ScpA to the Smc head domains. Component of a cohesin-like complex composed of ScpA, ScpB and the Smc homodimer, in which ScpA and ScpB bind to the head domain of Smc. The presence of the three proteins is required for the association of the complex with DNA.</text>
</comment>
<comment type="caution">
    <text evidence="7">The sequence shown here is derived from an EMBL/GenBank/DDBJ whole genome shotgun (WGS) entry which is preliminary data.</text>
</comment>
<protein>
    <recommendedName>
        <fullName evidence="5">Segregation and condensation protein B</fullName>
    </recommendedName>
</protein>
<dbReference type="InterPro" id="IPR036388">
    <property type="entry name" value="WH-like_DNA-bd_sf"/>
</dbReference>
<organism evidence="7 8">
    <name type="scientific">Desulfitobacterium dehalogenans</name>
    <dbReference type="NCBI Taxonomy" id="36854"/>
    <lineage>
        <taxon>Bacteria</taxon>
        <taxon>Bacillati</taxon>
        <taxon>Bacillota</taxon>
        <taxon>Clostridia</taxon>
        <taxon>Eubacteriales</taxon>
        <taxon>Desulfitobacteriaceae</taxon>
        <taxon>Desulfitobacterium</taxon>
    </lineage>
</organism>